<evidence type="ECO:0000313" key="3">
    <source>
        <dbReference type="Proteomes" id="UP000515908"/>
    </source>
</evidence>
<feature type="transmembrane region" description="Helical" evidence="1">
    <location>
        <begin position="180"/>
        <end position="199"/>
    </location>
</feature>
<proteinExistence type="predicted"/>
<reference evidence="2 3" key="1">
    <citation type="submission" date="2020-08" db="EMBL/GenBank/DDBJ databases">
        <authorList>
            <person name="Newling K."/>
            <person name="Davey J."/>
            <person name="Forrester S."/>
        </authorList>
    </citation>
    <scope>NUCLEOTIDE SEQUENCE [LARGE SCALE GENOMIC DNA]</scope>
    <source>
        <strain evidence="3">Crithidia deanei Carvalho (ATCC PRA-265)</strain>
    </source>
</reference>
<organism evidence="2 3">
    <name type="scientific">Angomonas deanei</name>
    <dbReference type="NCBI Taxonomy" id="59799"/>
    <lineage>
        <taxon>Eukaryota</taxon>
        <taxon>Discoba</taxon>
        <taxon>Euglenozoa</taxon>
        <taxon>Kinetoplastea</taxon>
        <taxon>Metakinetoplastina</taxon>
        <taxon>Trypanosomatida</taxon>
        <taxon>Trypanosomatidae</taxon>
        <taxon>Strigomonadinae</taxon>
        <taxon>Angomonas</taxon>
    </lineage>
</organism>
<dbReference type="OrthoDB" id="272535at2759"/>
<keyword evidence="1" id="KW-1133">Transmembrane helix</keyword>
<name>A0A7G2CII8_9TRYP</name>
<evidence type="ECO:0000256" key="1">
    <source>
        <dbReference type="SAM" id="Phobius"/>
    </source>
</evidence>
<protein>
    <recommendedName>
        <fullName evidence="4">EGF-like domain-containing protein</fullName>
    </recommendedName>
</protein>
<dbReference type="Proteomes" id="UP000515908">
    <property type="component" value="Chromosome 12"/>
</dbReference>
<accession>A0A7G2CII8</accession>
<gene>
    <name evidence="2" type="ORF">ADEAN_000622500</name>
</gene>
<sequence length="260" mass="28406">MCNGVETVTISVDSNSNGTYACSWSKAFEDLPGGDYCYPTTGVCPTSCATISEDLCDTMDLYYRTTSVCTVGATAGDYVYSCLTCSGRLFTIEGNTKGCTKTYTDPPAECTPLTTCNGHGCCGSVGGTSTCSCYSDDTNGHWAAPFCDTCQPRYELSGSQPCVGQTSQITYLFASIARTWTMVFPDLAVIFLITVWVLVRRLWHADTIFDLTELRRANLMPTQISRRHQQSLFRSKYIPQRPAKSRCFLNATSSKGAPAY</sequence>
<dbReference type="EMBL" id="LR877156">
    <property type="protein sequence ID" value="CAD2218734.1"/>
    <property type="molecule type" value="Genomic_DNA"/>
</dbReference>
<keyword evidence="3" id="KW-1185">Reference proteome</keyword>
<dbReference type="AlphaFoldDB" id="A0A7G2CII8"/>
<keyword evidence="1" id="KW-0812">Transmembrane</keyword>
<dbReference type="VEuPathDB" id="TriTrypDB:ADEAN_000622500"/>
<keyword evidence="1" id="KW-0472">Membrane</keyword>
<evidence type="ECO:0008006" key="4">
    <source>
        <dbReference type="Google" id="ProtNLM"/>
    </source>
</evidence>
<evidence type="ECO:0000313" key="2">
    <source>
        <dbReference type="EMBL" id="CAD2218734.1"/>
    </source>
</evidence>